<feature type="transmembrane region" description="Helical" evidence="6">
    <location>
        <begin position="116"/>
        <end position="138"/>
    </location>
</feature>
<feature type="transmembrane region" description="Helical" evidence="6">
    <location>
        <begin position="428"/>
        <end position="447"/>
    </location>
</feature>
<dbReference type="OrthoDB" id="7605542at2"/>
<dbReference type="Pfam" id="PF13440">
    <property type="entry name" value="Polysacc_synt_3"/>
    <property type="match status" value="1"/>
</dbReference>
<dbReference type="InterPro" id="IPR050833">
    <property type="entry name" value="Poly_Biosynth_Transport"/>
</dbReference>
<keyword evidence="3 6" id="KW-0812">Transmembrane</keyword>
<dbReference type="Proteomes" id="UP000197097">
    <property type="component" value="Unassembled WGS sequence"/>
</dbReference>
<feature type="transmembrane region" description="Helical" evidence="6">
    <location>
        <begin position="38"/>
        <end position="59"/>
    </location>
</feature>
<evidence type="ECO:0000256" key="4">
    <source>
        <dbReference type="ARBA" id="ARBA00022989"/>
    </source>
</evidence>
<evidence type="ECO:0000256" key="5">
    <source>
        <dbReference type="ARBA" id="ARBA00023136"/>
    </source>
</evidence>
<dbReference type="AlphaFoldDB" id="A0A246K5E8"/>
<gene>
    <name evidence="7" type="ORF">CDQ91_01970</name>
</gene>
<feature type="transmembrane region" description="Helical" evidence="6">
    <location>
        <begin position="340"/>
        <end position="362"/>
    </location>
</feature>
<dbReference type="PANTHER" id="PTHR30250">
    <property type="entry name" value="PST FAMILY PREDICTED COLANIC ACID TRANSPORTER"/>
    <property type="match status" value="1"/>
</dbReference>
<evidence type="ECO:0000313" key="8">
    <source>
        <dbReference type="Proteomes" id="UP000197097"/>
    </source>
</evidence>
<evidence type="ECO:0000256" key="3">
    <source>
        <dbReference type="ARBA" id="ARBA00022692"/>
    </source>
</evidence>
<dbReference type="PANTHER" id="PTHR30250:SF26">
    <property type="entry name" value="PSMA PROTEIN"/>
    <property type="match status" value="1"/>
</dbReference>
<evidence type="ECO:0000256" key="6">
    <source>
        <dbReference type="SAM" id="Phobius"/>
    </source>
</evidence>
<evidence type="ECO:0000313" key="7">
    <source>
        <dbReference type="EMBL" id="OWR01207.1"/>
    </source>
</evidence>
<accession>A0A246K5E8</accession>
<dbReference type="GO" id="GO:0005886">
    <property type="term" value="C:plasma membrane"/>
    <property type="evidence" value="ECO:0007669"/>
    <property type="project" value="UniProtKB-SubCell"/>
</dbReference>
<keyword evidence="8" id="KW-1185">Reference proteome</keyword>
<name>A0A246K5E8_9SPHN</name>
<feature type="transmembrane region" description="Helical" evidence="6">
    <location>
        <begin position="218"/>
        <end position="236"/>
    </location>
</feature>
<protein>
    <recommendedName>
        <fullName evidence="9">Polysaccharide biosynthesis protein</fullName>
    </recommendedName>
</protein>
<organism evidence="7 8">
    <name type="scientific">Sphingopyxis witflariensis</name>
    <dbReference type="NCBI Taxonomy" id="173675"/>
    <lineage>
        <taxon>Bacteria</taxon>
        <taxon>Pseudomonadati</taxon>
        <taxon>Pseudomonadota</taxon>
        <taxon>Alphaproteobacteria</taxon>
        <taxon>Sphingomonadales</taxon>
        <taxon>Sphingomonadaceae</taxon>
        <taxon>Sphingopyxis</taxon>
    </lineage>
</organism>
<keyword evidence="2" id="KW-1003">Cell membrane</keyword>
<sequence>MNRNVIANIFGRFWSAISNFIFIPLYISILGIDNYGVISFALIVSGMLMVLDLGLSVSIMREIARRDLSAQEKFRSFRAFEKIYVLVLFVCGAAGLLFARPIAVSFINETPIDRELIALCLKIVACEAGLQLLFRYYVSAMMGLERQVEANIFNIAWGAARNGLVLLPLMLWPTLSVFFFCQLVATLLLLLVAQWRLNRVLAPWRPAQVPFVDWDTLARIRGFAAGIFLIAIVALVNTQLDRIVLSRLLDLEYLGYYNIAIALGTGMIAIASPFQAAIQPRLTAWFSEGNGDGARDLYLRTAMLVAVLVFPVMATIAVNAEMVVMGWTGNSNVAKNAAPFVPWVIASYSFLAMSSLTYSVALANGYTRFNNVLGLASLCVSIPGYWLVVGHFGAVGAAALFFAIQFSVSMAFHALVDRRFLNFGIVRTYLQLLLVPAVAAIAIALAFERFAAPLSSTRLGMFLFLGCALALALAGTGLVAVAAFRMRWPFGDLEANHG</sequence>
<reference evidence="7 8" key="1">
    <citation type="journal article" date="2002" name="Int. J. Syst. Evol. Microbiol.">
        <title>Sphingopyxis witflariensis sp. nov., isolated from activated sludge.</title>
        <authorList>
            <person name="Kampfer P."/>
            <person name="Witzenberger R."/>
            <person name="Denner E.B."/>
            <person name="Busse H.J."/>
            <person name="Neef A."/>
        </authorList>
    </citation>
    <scope>NUCLEOTIDE SEQUENCE [LARGE SCALE GENOMIC DNA]</scope>
    <source>
        <strain evidence="7 8">DSM 14551</strain>
    </source>
</reference>
<evidence type="ECO:0000256" key="2">
    <source>
        <dbReference type="ARBA" id="ARBA00022475"/>
    </source>
</evidence>
<feature type="transmembrane region" description="Helical" evidence="6">
    <location>
        <begin position="256"/>
        <end position="276"/>
    </location>
</feature>
<evidence type="ECO:0008006" key="9">
    <source>
        <dbReference type="Google" id="ProtNLM"/>
    </source>
</evidence>
<feature type="transmembrane region" description="Helical" evidence="6">
    <location>
        <begin position="459"/>
        <end position="484"/>
    </location>
</feature>
<feature type="transmembrane region" description="Helical" evidence="6">
    <location>
        <begin position="177"/>
        <end position="197"/>
    </location>
</feature>
<dbReference type="RefSeq" id="WP_088471016.1">
    <property type="nucleotide sequence ID" value="NZ_NISJ01000001.1"/>
</dbReference>
<feature type="transmembrane region" description="Helical" evidence="6">
    <location>
        <begin position="297"/>
        <end position="320"/>
    </location>
</feature>
<keyword evidence="4 6" id="KW-1133">Transmembrane helix</keyword>
<dbReference type="EMBL" id="NISJ01000001">
    <property type="protein sequence ID" value="OWR01207.1"/>
    <property type="molecule type" value="Genomic_DNA"/>
</dbReference>
<comment type="subcellular location">
    <subcellularLocation>
        <location evidence="1">Cell membrane</location>
        <topology evidence="1">Multi-pass membrane protein</topology>
    </subcellularLocation>
</comment>
<feature type="transmembrane region" description="Helical" evidence="6">
    <location>
        <begin position="12"/>
        <end position="32"/>
    </location>
</feature>
<keyword evidence="5 6" id="KW-0472">Membrane</keyword>
<comment type="caution">
    <text evidence="7">The sequence shown here is derived from an EMBL/GenBank/DDBJ whole genome shotgun (WGS) entry which is preliminary data.</text>
</comment>
<evidence type="ECO:0000256" key="1">
    <source>
        <dbReference type="ARBA" id="ARBA00004651"/>
    </source>
</evidence>
<proteinExistence type="predicted"/>
<feature type="transmembrane region" description="Helical" evidence="6">
    <location>
        <begin position="83"/>
        <end position="104"/>
    </location>
</feature>